<evidence type="ECO:0000256" key="2">
    <source>
        <dbReference type="ARBA" id="ARBA00023125"/>
    </source>
</evidence>
<name>A0A917ZNY4_9GAMM</name>
<feature type="DNA-binding region" description="H-T-H motif" evidence="4">
    <location>
        <begin position="29"/>
        <end position="48"/>
    </location>
</feature>
<accession>A0A917ZNY4</accession>
<dbReference type="RefSeq" id="WP_188862789.1">
    <property type="nucleotide sequence ID" value="NZ_BMLT01000017.1"/>
</dbReference>
<evidence type="ECO:0000256" key="4">
    <source>
        <dbReference type="PROSITE-ProRule" id="PRU00335"/>
    </source>
</evidence>
<dbReference type="FunFam" id="1.10.10.60:FF:000141">
    <property type="entry name" value="TetR family transcriptional regulator"/>
    <property type="match status" value="1"/>
</dbReference>
<evidence type="ECO:0000256" key="3">
    <source>
        <dbReference type="ARBA" id="ARBA00023163"/>
    </source>
</evidence>
<dbReference type="GO" id="GO:0003700">
    <property type="term" value="F:DNA-binding transcription factor activity"/>
    <property type="evidence" value="ECO:0007669"/>
    <property type="project" value="TreeGrafter"/>
</dbReference>
<dbReference type="Gene3D" id="1.10.357.10">
    <property type="entry name" value="Tetracycline Repressor, domain 2"/>
    <property type="match status" value="1"/>
</dbReference>
<evidence type="ECO:0000313" key="7">
    <source>
        <dbReference type="Proteomes" id="UP000599578"/>
    </source>
</evidence>
<dbReference type="PANTHER" id="PTHR30055:SF146">
    <property type="entry name" value="HTH-TYPE TRANSCRIPTIONAL DUAL REGULATOR CECR"/>
    <property type="match status" value="1"/>
</dbReference>
<dbReference type="PANTHER" id="PTHR30055">
    <property type="entry name" value="HTH-TYPE TRANSCRIPTIONAL REGULATOR RUTR"/>
    <property type="match status" value="1"/>
</dbReference>
<comment type="caution">
    <text evidence="6">The sequence shown here is derived from an EMBL/GenBank/DDBJ whole genome shotgun (WGS) entry which is preliminary data.</text>
</comment>
<evidence type="ECO:0000259" key="5">
    <source>
        <dbReference type="PROSITE" id="PS50977"/>
    </source>
</evidence>
<dbReference type="Proteomes" id="UP000599578">
    <property type="component" value="Unassembled WGS sequence"/>
</dbReference>
<dbReference type="Pfam" id="PF00440">
    <property type="entry name" value="TetR_N"/>
    <property type="match status" value="1"/>
</dbReference>
<sequence length="182" mass="20520">MARGRPSKKLQILDSARELFVELGYQGTTIDLVVQNAAVSKPTVYGHFPSKQVLWQAMLEQTIEAAEQQRNAIEVLSGDWLGAVIEAYRLLAAKPETVAVYRIMLGERHKMAGEARRLFDDFEYRLTVWCDAVLQAQGATLDEEQRFVLHALCREGMLQPALRQRPGPDVGRLKQTIARAIE</sequence>
<dbReference type="PROSITE" id="PS50977">
    <property type="entry name" value="HTH_TETR_2"/>
    <property type="match status" value="1"/>
</dbReference>
<dbReference type="AlphaFoldDB" id="A0A917ZNY4"/>
<dbReference type="InterPro" id="IPR050109">
    <property type="entry name" value="HTH-type_TetR-like_transc_reg"/>
</dbReference>
<dbReference type="PRINTS" id="PR00455">
    <property type="entry name" value="HTHTETR"/>
</dbReference>
<keyword evidence="7" id="KW-1185">Reference proteome</keyword>
<keyword evidence="2 4" id="KW-0238">DNA-binding</keyword>
<evidence type="ECO:0000256" key="1">
    <source>
        <dbReference type="ARBA" id="ARBA00023015"/>
    </source>
</evidence>
<gene>
    <name evidence="6" type="ORF">GCM10011348_43920</name>
</gene>
<dbReference type="SUPFAM" id="SSF46689">
    <property type="entry name" value="Homeodomain-like"/>
    <property type="match status" value="1"/>
</dbReference>
<protein>
    <recommendedName>
        <fullName evidence="5">HTH tetR-type domain-containing protein</fullName>
    </recommendedName>
</protein>
<dbReference type="InterPro" id="IPR001647">
    <property type="entry name" value="HTH_TetR"/>
</dbReference>
<dbReference type="PROSITE" id="PS01081">
    <property type="entry name" value="HTH_TETR_1"/>
    <property type="match status" value="1"/>
</dbReference>
<dbReference type="InterPro" id="IPR009057">
    <property type="entry name" value="Homeodomain-like_sf"/>
</dbReference>
<keyword evidence="3" id="KW-0804">Transcription</keyword>
<organism evidence="6 7">
    <name type="scientific">Marinobacterium nitratireducens</name>
    <dbReference type="NCBI Taxonomy" id="518897"/>
    <lineage>
        <taxon>Bacteria</taxon>
        <taxon>Pseudomonadati</taxon>
        <taxon>Pseudomonadota</taxon>
        <taxon>Gammaproteobacteria</taxon>
        <taxon>Oceanospirillales</taxon>
        <taxon>Oceanospirillaceae</taxon>
        <taxon>Marinobacterium</taxon>
    </lineage>
</organism>
<dbReference type="EMBL" id="BMLT01000017">
    <property type="protein sequence ID" value="GGO88444.1"/>
    <property type="molecule type" value="Genomic_DNA"/>
</dbReference>
<keyword evidence="1" id="KW-0805">Transcription regulation</keyword>
<dbReference type="InterPro" id="IPR023772">
    <property type="entry name" value="DNA-bd_HTH_TetR-type_CS"/>
</dbReference>
<reference evidence="6 7" key="1">
    <citation type="journal article" date="2014" name="Int. J. Syst. Evol. Microbiol.">
        <title>Complete genome sequence of Corynebacterium casei LMG S-19264T (=DSM 44701T), isolated from a smear-ripened cheese.</title>
        <authorList>
            <consortium name="US DOE Joint Genome Institute (JGI-PGF)"/>
            <person name="Walter F."/>
            <person name="Albersmeier A."/>
            <person name="Kalinowski J."/>
            <person name="Ruckert C."/>
        </authorList>
    </citation>
    <scope>NUCLEOTIDE SEQUENCE [LARGE SCALE GENOMIC DNA]</scope>
    <source>
        <strain evidence="6 7">CGMCC 1.7286</strain>
    </source>
</reference>
<dbReference type="GO" id="GO:0000976">
    <property type="term" value="F:transcription cis-regulatory region binding"/>
    <property type="evidence" value="ECO:0007669"/>
    <property type="project" value="TreeGrafter"/>
</dbReference>
<proteinExistence type="predicted"/>
<evidence type="ECO:0000313" key="6">
    <source>
        <dbReference type="EMBL" id="GGO88444.1"/>
    </source>
</evidence>
<feature type="domain" description="HTH tetR-type" evidence="5">
    <location>
        <begin position="6"/>
        <end position="66"/>
    </location>
</feature>